<evidence type="ECO:0000256" key="7">
    <source>
        <dbReference type="ARBA" id="ARBA00022705"/>
    </source>
</evidence>
<evidence type="ECO:0000259" key="11">
    <source>
        <dbReference type="Pfam" id="PF00712"/>
    </source>
</evidence>
<reference evidence="18 19" key="1">
    <citation type="submission" date="2018-08" db="EMBL/GenBank/DDBJ databases">
        <title>A genome reference for cultivated species of the human gut microbiota.</title>
        <authorList>
            <person name="Zou Y."/>
            <person name="Xue W."/>
            <person name="Luo G."/>
        </authorList>
    </citation>
    <scope>NUCLEOTIDE SEQUENCE [LARGE SCALE GENOMIC DNA]</scope>
    <source>
        <strain evidence="16 18">AF14-6AC</strain>
        <strain evidence="15 19">AF16-14</strain>
        <strain evidence="17 20">OF03-11</strain>
    </source>
</reference>
<comment type="function">
    <text evidence="10">Confers DNA tethering and processivity to DNA polymerases and other proteins. Acts as a clamp, forming a ring around DNA (a reaction catalyzed by the clamp-loading complex) which diffuses in an ATP-independent manner freely and bidirectionally along dsDNA. Initially characterized for its ability to contact the catalytic subunit of DNA polymerase III (Pol III), a complex, multichain enzyme responsible for most of the replicative synthesis in bacteria; Pol III exhibits 3'-5' exonuclease proofreading activity. The beta chain is required for initiation of replication as well as for processivity of DNA replication.</text>
</comment>
<comment type="subunit">
    <text evidence="10">Forms a ring-shaped head-to-tail homodimer around DNA.</text>
</comment>
<dbReference type="EMBL" id="QSCO01000006">
    <property type="protein sequence ID" value="RGY08159.1"/>
    <property type="molecule type" value="Genomic_DNA"/>
</dbReference>
<keyword evidence="9" id="KW-0238">DNA-binding</keyword>
<dbReference type="RefSeq" id="WP_013611332.1">
    <property type="nucleotide sequence ID" value="NZ_BAABYK010000001.1"/>
</dbReference>
<dbReference type="GeneID" id="61274284"/>
<dbReference type="PIRSF" id="PIRSF000804">
    <property type="entry name" value="DNA_pol_III_b"/>
    <property type="match status" value="1"/>
</dbReference>
<comment type="similarity">
    <text evidence="2 10">Belongs to the beta sliding clamp family.</text>
</comment>
<evidence type="ECO:0000313" key="15">
    <source>
        <dbReference type="EMBL" id="RGU57820.1"/>
    </source>
</evidence>
<comment type="subcellular location">
    <subcellularLocation>
        <location evidence="1 10">Cytoplasm</location>
    </subcellularLocation>
</comment>
<dbReference type="SUPFAM" id="SSF55979">
    <property type="entry name" value="DNA clamp"/>
    <property type="match status" value="3"/>
</dbReference>
<evidence type="ECO:0000256" key="10">
    <source>
        <dbReference type="PIRNR" id="PIRNR000804"/>
    </source>
</evidence>
<evidence type="ECO:0000313" key="14">
    <source>
        <dbReference type="EMBL" id="MDB9221448.1"/>
    </source>
</evidence>
<dbReference type="GO" id="GO:0008408">
    <property type="term" value="F:3'-5' exonuclease activity"/>
    <property type="evidence" value="ECO:0007669"/>
    <property type="project" value="InterPro"/>
</dbReference>
<dbReference type="InterPro" id="IPR001001">
    <property type="entry name" value="DNA_polIII_beta"/>
</dbReference>
<evidence type="ECO:0000313" key="20">
    <source>
        <dbReference type="Proteomes" id="UP000284434"/>
    </source>
</evidence>
<feature type="domain" description="DNA polymerase III beta sliding clamp C-terminal" evidence="13">
    <location>
        <begin position="249"/>
        <end position="364"/>
    </location>
</feature>
<dbReference type="AlphaFoldDB" id="A0A1Y3YJ24"/>
<feature type="domain" description="DNA polymerase III beta sliding clamp N-terminal" evidence="11">
    <location>
        <begin position="1"/>
        <end position="118"/>
    </location>
</feature>
<keyword evidence="4 10" id="KW-0963">Cytoplasm</keyword>
<dbReference type="CDD" id="cd00140">
    <property type="entry name" value="beta_clamp"/>
    <property type="match status" value="1"/>
</dbReference>
<dbReference type="GO" id="GO:0003887">
    <property type="term" value="F:DNA-directed DNA polymerase activity"/>
    <property type="evidence" value="ECO:0007669"/>
    <property type="project" value="UniProtKB-UniRule"/>
</dbReference>
<dbReference type="Proteomes" id="UP000283426">
    <property type="component" value="Unassembled WGS sequence"/>
</dbReference>
<dbReference type="Gene3D" id="3.70.10.10">
    <property type="match status" value="1"/>
</dbReference>
<reference evidence="14" key="2">
    <citation type="submission" date="2023-01" db="EMBL/GenBank/DDBJ databases">
        <title>Human gut microbiome strain richness.</title>
        <authorList>
            <person name="Chen-Liaw A."/>
        </authorList>
    </citation>
    <scope>NUCLEOTIDE SEQUENCE</scope>
    <source>
        <strain evidence="14">RTP21484st1_B7_RTP21484_190118</strain>
    </source>
</reference>
<dbReference type="Pfam" id="PF02768">
    <property type="entry name" value="DNA_pol3_beta_3"/>
    <property type="match status" value="1"/>
</dbReference>
<keyword evidence="8 10" id="KW-0239">DNA-directed DNA polymerase</keyword>
<evidence type="ECO:0000256" key="3">
    <source>
        <dbReference type="ARBA" id="ARBA00021035"/>
    </source>
</evidence>
<evidence type="ECO:0000256" key="5">
    <source>
        <dbReference type="ARBA" id="ARBA00022679"/>
    </source>
</evidence>
<evidence type="ECO:0000313" key="17">
    <source>
        <dbReference type="EMBL" id="RGY08159.1"/>
    </source>
</evidence>
<evidence type="ECO:0000256" key="1">
    <source>
        <dbReference type="ARBA" id="ARBA00004496"/>
    </source>
</evidence>
<dbReference type="NCBIfam" id="TIGR00663">
    <property type="entry name" value="dnan"/>
    <property type="match status" value="1"/>
</dbReference>
<accession>A0A1Y3YJ24</accession>
<protein>
    <recommendedName>
        <fullName evidence="3 10">Beta sliding clamp</fullName>
    </recommendedName>
</protein>
<dbReference type="GO" id="GO:0003677">
    <property type="term" value="F:DNA binding"/>
    <property type="evidence" value="ECO:0007669"/>
    <property type="project" value="UniProtKB-UniRule"/>
</dbReference>
<keyword evidence="5 10" id="KW-0808">Transferase</keyword>
<dbReference type="SMART" id="SM00480">
    <property type="entry name" value="POL3Bc"/>
    <property type="match status" value="1"/>
</dbReference>
<dbReference type="EMBL" id="JAQMRD010000001">
    <property type="protein sequence ID" value="MDB9221448.1"/>
    <property type="molecule type" value="Genomic_DNA"/>
</dbReference>
<dbReference type="Pfam" id="PF02767">
    <property type="entry name" value="DNA_pol3_beta_2"/>
    <property type="match status" value="1"/>
</dbReference>
<dbReference type="EMBL" id="QRYW01000001">
    <property type="protein sequence ID" value="RGV30524.1"/>
    <property type="molecule type" value="Genomic_DNA"/>
</dbReference>
<dbReference type="InterPro" id="IPR022635">
    <property type="entry name" value="DNA_polIII_beta_C"/>
</dbReference>
<evidence type="ECO:0000256" key="8">
    <source>
        <dbReference type="ARBA" id="ARBA00022932"/>
    </source>
</evidence>
<evidence type="ECO:0000256" key="6">
    <source>
        <dbReference type="ARBA" id="ARBA00022695"/>
    </source>
</evidence>
<dbReference type="InterPro" id="IPR022634">
    <property type="entry name" value="DNA_polIII_beta_N"/>
</dbReference>
<dbReference type="Proteomes" id="UP000284434">
    <property type="component" value="Unassembled WGS sequence"/>
</dbReference>
<gene>
    <name evidence="16" type="primary">dnaN</name>
    <name evidence="16" type="ORF">DWW24_00145</name>
    <name evidence="15" type="ORF">DWW57_04825</name>
    <name evidence="17" type="ORF">DXA53_05780</name>
    <name evidence="14" type="ORF">PN645_00330</name>
</gene>
<evidence type="ECO:0000256" key="4">
    <source>
        <dbReference type="ARBA" id="ARBA00022490"/>
    </source>
</evidence>
<proteinExistence type="inferred from homology"/>
<evidence type="ECO:0000313" key="16">
    <source>
        <dbReference type="EMBL" id="RGV30524.1"/>
    </source>
</evidence>
<evidence type="ECO:0000313" key="18">
    <source>
        <dbReference type="Proteomes" id="UP000283426"/>
    </source>
</evidence>
<evidence type="ECO:0000259" key="12">
    <source>
        <dbReference type="Pfam" id="PF02767"/>
    </source>
</evidence>
<dbReference type="PANTHER" id="PTHR30478:SF0">
    <property type="entry name" value="BETA SLIDING CLAMP"/>
    <property type="match status" value="1"/>
</dbReference>
<sequence>MKFVVSSNTLLTRLQAVSKVIGGKPVQPILDNILLVATEGVLYATASDKETTMEARIELESLEEEGKITIPAKILLDILKEFPEQPLTFEINTETNEVKIISEKGEFSVPGESAEDYPIQAALNDSSNDLTSKCGLILEGIVKTIFATANDDLRPVMNCILIEMNEDNFTFVASDAHKLVRYKRFDAKSENGQFSLILPKKPALMLKNILPKDDSELKISFNDKMACFVFGDYKMTSTLVEGRFPNYNSVIPQNNPKKIIIEKKELYNSLRRVSVMANQASNLVKFDVAEGKIVISAQDMDYSMSGHETLTCQYEGENIAIGFKSPFVLEILSNIESENVVLELSDPTRPGLFLPFENEDNDEDLLMLLMPMMV</sequence>
<dbReference type="PANTHER" id="PTHR30478">
    <property type="entry name" value="DNA POLYMERASE III SUBUNIT BETA"/>
    <property type="match status" value="1"/>
</dbReference>
<keyword evidence="7 10" id="KW-0235">DNA replication</keyword>
<dbReference type="GO" id="GO:0005737">
    <property type="term" value="C:cytoplasm"/>
    <property type="evidence" value="ECO:0007669"/>
    <property type="project" value="UniProtKB-SubCell"/>
</dbReference>
<evidence type="ECO:0000256" key="9">
    <source>
        <dbReference type="ARBA" id="ARBA00023125"/>
    </source>
</evidence>
<dbReference type="Proteomes" id="UP000284243">
    <property type="component" value="Unassembled WGS sequence"/>
</dbReference>
<name>A0A1Y3YJ24_9BACT</name>
<keyword evidence="6 10" id="KW-0548">Nucleotidyltransferase</keyword>
<dbReference type="Gene3D" id="3.10.150.10">
    <property type="entry name" value="DNA Polymerase III, subunit A, domain 2"/>
    <property type="match status" value="1"/>
</dbReference>
<organism evidence="16 18">
    <name type="scientific">Odoribacter splanchnicus</name>
    <dbReference type="NCBI Taxonomy" id="28118"/>
    <lineage>
        <taxon>Bacteria</taxon>
        <taxon>Pseudomonadati</taxon>
        <taxon>Bacteroidota</taxon>
        <taxon>Bacteroidia</taxon>
        <taxon>Bacteroidales</taxon>
        <taxon>Odoribacteraceae</taxon>
        <taxon>Odoribacter</taxon>
    </lineage>
</organism>
<comment type="caution">
    <text evidence="16">The sequence shown here is derived from an EMBL/GenBank/DDBJ whole genome shotgun (WGS) entry which is preliminary data.</text>
</comment>
<dbReference type="GO" id="GO:0009360">
    <property type="term" value="C:DNA polymerase III complex"/>
    <property type="evidence" value="ECO:0007669"/>
    <property type="project" value="InterPro"/>
</dbReference>
<dbReference type="InterPro" id="IPR022637">
    <property type="entry name" value="DNA_polIII_beta_cen"/>
</dbReference>
<dbReference type="OMA" id="YLIMPVR"/>
<evidence type="ECO:0000313" key="19">
    <source>
        <dbReference type="Proteomes" id="UP000284243"/>
    </source>
</evidence>
<dbReference type="EMBL" id="QRYC01000004">
    <property type="protein sequence ID" value="RGU57820.1"/>
    <property type="molecule type" value="Genomic_DNA"/>
</dbReference>
<dbReference type="InterPro" id="IPR046938">
    <property type="entry name" value="DNA_clamp_sf"/>
</dbReference>
<feature type="domain" description="DNA polymerase III beta sliding clamp central" evidence="12">
    <location>
        <begin position="140"/>
        <end position="246"/>
    </location>
</feature>
<dbReference type="Pfam" id="PF00712">
    <property type="entry name" value="DNA_pol3_beta"/>
    <property type="match status" value="1"/>
</dbReference>
<dbReference type="GO" id="GO:0006271">
    <property type="term" value="P:DNA strand elongation involved in DNA replication"/>
    <property type="evidence" value="ECO:0007669"/>
    <property type="project" value="TreeGrafter"/>
</dbReference>
<dbReference type="Proteomes" id="UP001212263">
    <property type="component" value="Unassembled WGS sequence"/>
</dbReference>
<evidence type="ECO:0000259" key="13">
    <source>
        <dbReference type="Pfam" id="PF02768"/>
    </source>
</evidence>
<evidence type="ECO:0000256" key="2">
    <source>
        <dbReference type="ARBA" id="ARBA00010752"/>
    </source>
</evidence>